<dbReference type="GO" id="GO:0065002">
    <property type="term" value="P:intracellular protein transmembrane transport"/>
    <property type="evidence" value="ECO:0007669"/>
    <property type="project" value="TreeGrafter"/>
</dbReference>
<keyword evidence="3 5" id="KW-1133">Transmembrane helix</keyword>
<keyword evidence="4 5" id="KW-0472">Membrane</keyword>
<comment type="caution">
    <text evidence="6">The sequence shown here is derived from an EMBL/GenBank/DDBJ whole genome shotgun (WGS) entry which is preliminary data.</text>
</comment>
<name>T1ACY9_9ZZZZ</name>
<dbReference type="EMBL" id="AUZZ01008171">
    <property type="protein sequence ID" value="EQD38814.1"/>
    <property type="molecule type" value="Genomic_DNA"/>
</dbReference>
<comment type="subcellular location">
    <subcellularLocation>
        <location evidence="1">Membrane</location>
        <topology evidence="1">Multi-pass membrane protein</topology>
    </subcellularLocation>
</comment>
<gene>
    <name evidence="6" type="ORF">B2A_11329</name>
</gene>
<dbReference type="GO" id="GO:0033281">
    <property type="term" value="C:TAT protein transport complex"/>
    <property type="evidence" value="ECO:0007669"/>
    <property type="project" value="TreeGrafter"/>
</dbReference>
<evidence type="ECO:0000256" key="2">
    <source>
        <dbReference type="ARBA" id="ARBA00022692"/>
    </source>
</evidence>
<reference evidence="6" key="2">
    <citation type="journal article" date="2014" name="ISME J.">
        <title>Microbial stratification in low pH oxic and suboxic macroscopic growths along an acid mine drainage.</title>
        <authorList>
            <person name="Mendez-Garcia C."/>
            <person name="Mesa V."/>
            <person name="Sprenger R.R."/>
            <person name="Richter M."/>
            <person name="Diez M.S."/>
            <person name="Solano J."/>
            <person name="Bargiela R."/>
            <person name="Golyshina O.V."/>
            <person name="Manteca A."/>
            <person name="Ramos J.L."/>
            <person name="Gallego J.R."/>
            <person name="Llorente I."/>
            <person name="Martins Dos Santos V.A."/>
            <person name="Jensen O.N."/>
            <person name="Pelaez A.I."/>
            <person name="Sanchez J."/>
            <person name="Ferrer M."/>
        </authorList>
    </citation>
    <scope>NUCLEOTIDE SEQUENCE</scope>
</reference>
<feature type="transmembrane region" description="Helical" evidence="5">
    <location>
        <begin position="7"/>
        <end position="31"/>
    </location>
</feature>
<evidence type="ECO:0000256" key="3">
    <source>
        <dbReference type="ARBA" id="ARBA00022989"/>
    </source>
</evidence>
<sequence length="132" mass="14834">MVVSIALFYVGIAFAYFVIFPMAFHFFASVAPRGVAMTTDIQNYLNFCLHLMLAFGISFEMPVVIVLLVFTSLIQEATLRRNRRYVFLICFIIAAFLTPPDALSMTLLGLPMYGLYELGLVLVRWLLPGPVA</sequence>
<feature type="transmembrane region" description="Helical" evidence="5">
    <location>
        <begin position="85"/>
        <end position="102"/>
    </location>
</feature>
<reference evidence="6" key="1">
    <citation type="submission" date="2013-08" db="EMBL/GenBank/DDBJ databases">
        <authorList>
            <person name="Mendez C."/>
            <person name="Richter M."/>
            <person name="Ferrer M."/>
            <person name="Sanchez J."/>
        </authorList>
    </citation>
    <scope>NUCLEOTIDE SEQUENCE</scope>
</reference>
<accession>T1ACY9</accession>
<dbReference type="Pfam" id="PF00902">
    <property type="entry name" value="TatC"/>
    <property type="match status" value="1"/>
</dbReference>
<dbReference type="PANTHER" id="PTHR30371">
    <property type="entry name" value="SEC-INDEPENDENT PROTEIN TRANSLOCASE PROTEIN TATC"/>
    <property type="match status" value="1"/>
</dbReference>
<organism evidence="6">
    <name type="scientific">mine drainage metagenome</name>
    <dbReference type="NCBI Taxonomy" id="410659"/>
    <lineage>
        <taxon>unclassified sequences</taxon>
        <taxon>metagenomes</taxon>
        <taxon>ecological metagenomes</taxon>
    </lineage>
</organism>
<dbReference type="AlphaFoldDB" id="T1ACY9"/>
<dbReference type="PANTHER" id="PTHR30371:SF0">
    <property type="entry name" value="SEC-INDEPENDENT PROTEIN TRANSLOCASE PROTEIN TATC, CHLOROPLASTIC-RELATED"/>
    <property type="match status" value="1"/>
</dbReference>
<evidence type="ECO:0000256" key="5">
    <source>
        <dbReference type="SAM" id="Phobius"/>
    </source>
</evidence>
<evidence type="ECO:0000313" key="6">
    <source>
        <dbReference type="EMBL" id="EQD38814.1"/>
    </source>
</evidence>
<dbReference type="InterPro" id="IPR002033">
    <property type="entry name" value="TatC"/>
</dbReference>
<proteinExistence type="predicted"/>
<evidence type="ECO:0000256" key="4">
    <source>
        <dbReference type="ARBA" id="ARBA00023136"/>
    </source>
</evidence>
<keyword evidence="2 5" id="KW-0812">Transmembrane</keyword>
<dbReference type="GO" id="GO:0043953">
    <property type="term" value="P:protein transport by the Tat complex"/>
    <property type="evidence" value="ECO:0007669"/>
    <property type="project" value="TreeGrafter"/>
</dbReference>
<feature type="transmembrane region" description="Helical" evidence="5">
    <location>
        <begin position="51"/>
        <end position="73"/>
    </location>
</feature>
<protein>
    <submittedName>
        <fullName evidence="6">Sec-independent protein translocase, TatC subunit</fullName>
    </submittedName>
</protein>
<evidence type="ECO:0000256" key="1">
    <source>
        <dbReference type="ARBA" id="ARBA00004141"/>
    </source>
</evidence>
<dbReference type="GO" id="GO:0009977">
    <property type="term" value="F:proton motive force dependent protein transmembrane transporter activity"/>
    <property type="evidence" value="ECO:0007669"/>
    <property type="project" value="TreeGrafter"/>
</dbReference>